<organism evidence="1 2">
    <name type="scientific">Caerostris darwini</name>
    <dbReference type="NCBI Taxonomy" id="1538125"/>
    <lineage>
        <taxon>Eukaryota</taxon>
        <taxon>Metazoa</taxon>
        <taxon>Ecdysozoa</taxon>
        <taxon>Arthropoda</taxon>
        <taxon>Chelicerata</taxon>
        <taxon>Arachnida</taxon>
        <taxon>Araneae</taxon>
        <taxon>Araneomorphae</taxon>
        <taxon>Entelegynae</taxon>
        <taxon>Araneoidea</taxon>
        <taxon>Araneidae</taxon>
        <taxon>Caerostris</taxon>
    </lineage>
</organism>
<sequence length="106" mass="12642">MKLKSQIFQKKSSHIVLWITMLRSCFSKTLLLRSGHVFLNQRNTEPKYGGSFKKEAAEKRIFPRKDGGFFIQVNESRKTRRERERLFSRDFSIVFEPSEIKSERIK</sequence>
<keyword evidence="2" id="KW-1185">Reference proteome</keyword>
<dbReference type="AlphaFoldDB" id="A0AAV4TW24"/>
<accession>A0AAV4TW24</accession>
<dbReference type="Proteomes" id="UP001054837">
    <property type="component" value="Unassembled WGS sequence"/>
</dbReference>
<name>A0AAV4TW24_9ARAC</name>
<gene>
    <name evidence="1" type="ORF">CDAR_437141</name>
</gene>
<dbReference type="EMBL" id="BPLQ01010207">
    <property type="protein sequence ID" value="GIY49175.1"/>
    <property type="molecule type" value="Genomic_DNA"/>
</dbReference>
<evidence type="ECO:0000313" key="1">
    <source>
        <dbReference type="EMBL" id="GIY49175.1"/>
    </source>
</evidence>
<proteinExistence type="predicted"/>
<evidence type="ECO:0000313" key="2">
    <source>
        <dbReference type="Proteomes" id="UP001054837"/>
    </source>
</evidence>
<reference evidence="1 2" key="1">
    <citation type="submission" date="2021-06" db="EMBL/GenBank/DDBJ databases">
        <title>Caerostris darwini draft genome.</title>
        <authorList>
            <person name="Kono N."/>
            <person name="Arakawa K."/>
        </authorList>
    </citation>
    <scope>NUCLEOTIDE SEQUENCE [LARGE SCALE GENOMIC DNA]</scope>
</reference>
<comment type="caution">
    <text evidence="1">The sequence shown here is derived from an EMBL/GenBank/DDBJ whole genome shotgun (WGS) entry which is preliminary data.</text>
</comment>
<protein>
    <submittedName>
        <fullName evidence="1">Uncharacterized protein</fullName>
    </submittedName>
</protein>